<name>A0A6G1XAB1_9BACI</name>
<accession>A0A6G1XAB1</accession>
<feature type="domain" description="HD-GYP" evidence="1">
    <location>
        <begin position="124"/>
        <end position="320"/>
    </location>
</feature>
<dbReference type="SUPFAM" id="SSF109604">
    <property type="entry name" value="HD-domain/PDEase-like"/>
    <property type="match status" value="1"/>
</dbReference>
<organism evidence="2 3">
    <name type="scientific">Salinibacillus xinjiangensis</name>
    <dbReference type="NCBI Taxonomy" id="1229268"/>
    <lineage>
        <taxon>Bacteria</taxon>
        <taxon>Bacillati</taxon>
        <taxon>Bacillota</taxon>
        <taxon>Bacilli</taxon>
        <taxon>Bacillales</taxon>
        <taxon>Bacillaceae</taxon>
        <taxon>Salinibacillus</taxon>
    </lineage>
</organism>
<gene>
    <name evidence="2" type="ORF">GH754_16930</name>
</gene>
<dbReference type="PANTHER" id="PTHR43155">
    <property type="entry name" value="CYCLIC DI-GMP PHOSPHODIESTERASE PA4108-RELATED"/>
    <property type="match status" value="1"/>
</dbReference>
<proteinExistence type="predicted"/>
<dbReference type="PANTHER" id="PTHR43155:SF2">
    <property type="entry name" value="CYCLIC DI-GMP PHOSPHODIESTERASE PA4108"/>
    <property type="match status" value="1"/>
</dbReference>
<dbReference type="PROSITE" id="PS51832">
    <property type="entry name" value="HD_GYP"/>
    <property type="match status" value="1"/>
</dbReference>
<dbReference type="InterPro" id="IPR003607">
    <property type="entry name" value="HD/PDEase_dom"/>
</dbReference>
<dbReference type="Pfam" id="PF13487">
    <property type="entry name" value="HD_5"/>
    <property type="match status" value="1"/>
</dbReference>
<dbReference type="InterPro" id="IPR037522">
    <property type="entry name" value="HD_GYP_dom"/>
</dbReference>
<protein>
    <submittedName>
        <fullName evidence="2">HD domain-containing protein</fullName>
    </submittedName>
</protein>
<keyword evidence="3" id="KW-1185">Reference proteome</keyword>
<dbReference type="Proteomes" id="UP000480185">
    <property type="component" value="Unassembled WGS sequence"/>
</dbReference>
<evidence type="ECO:0000313" key="2">
    <source>
        <dbReference type="EMBL" id="MRG87943.1"/>
    </source>
</evidence>
<evidence type="ECO:0000313" key="3">
    <source>
        <dbReference type="Proteomes" id="UP000480185"/>
    </source>
</evidence>
<comment type="caution">
    <text evidence="2">The sequence shown here is derived from an EMBL/GenBank/DDBJ whole genome shotgun (WGS) entry which is preliminary data.</text>
</comment>
<sequence length="364" mass="42163">MGLRKLRVEPNQLKPGCVVMKNVVGKTMKPILPKDTVIKPIHINVLKHFQIKEIEVANTFEDGEEFKPELMEQQNVDENQPPQTSFIEEYETCVLETKQMFKLWQERSPIDYTRIRELLIPIVLKAEGNPKIIFSLHHLVEKEDYFYHHFVAKALISAFLAQKLNYSQGERIQIALAAYLSDVGMAYLDEQLLYKNARLTEDEFKQVKNHPVYSYRKVENIKALKYDAKIAILQHHERLDGSGYPLGLKQPQIHLYSKIIAVSDVFHAITSERLYKQKQSPFKVAEDIQIDQAGKLDFEVVNKLVQSLSSFSNGTRVRLSDGREGEIVFMDKKEPTRPIVRLGHNDEMMVLKQNPQLHIEDILL</sequence>
<dbReference type="OrthoDB" id="9759601at2"/>
<dbReference type="EMBL" id="WJNH01000014">
    <property type="protein sequence ID" value="MRG87943.1"/>
    <property type="molecule type" value="Genomic_DNA"/>
</dbReference>
<evidence type="ECO:0000259" key="1">
    <source>
        <dbReference type="PROSITE" id="PS51832"/>
    </source>
</evidence>
<reference evidence="2 3" key="1">
    <citation type="submission" date="2019-11" db="EMBL/GenBank/DDBJ databases">
        <authorList>
            <person name="Li J."/>
        </authorList>
    </citation>
    <scope>NUCLEOTIDE SEQUENCE [LARGE SCALE GENOMIC DNA]</scope>
    <source>
        <strain evidence="2 3">J4</strain>
    </source>
</reference>
<dbReference type="CDD" id="cd00077">
    <property type="entry name" value="HDc"/>
    <property type="match status" value="1"/>
</dbReference>
<dbReference type="Gene3D" id="1.10.3210.10">
    <property type="entry name" value="Hypothetical protein af1432"/>
    <property type="match status" value="1"/>
</dbReference>
<dbReference type="AlphaFoldDB" id="A0A6G1XAB1"/>